<dbReference type="EMBL" id="GGEC01084692">
    <property type="protein sequence ID" value="MBX65176.1"/>
    <property type="molecule type" value="Transcribed_RNA"/>
</dbReference>
<proteinExistence type="predicted"/>
<protein>
    <submittedName>
        <fullName evidence="1">Uncharacterized protein</fullName>
    </submittedName>
</protein>
<accession>A0A2P2QDX0</accession>
<dbReference type="AlphaFoldDB" id="A0A2P2QDX0"/>
<name>A0A2P2QDX0_RHIMU</name>
<reference evidence="1" key="1">
    <citation type="submission" date="2018-02" db="EMBL/GenBank/DDBJ databases">
        <title>Rhizophora mucronata_Transcriptome.</title>
        <authorList>
            <person name="Meera S.P."/>
            <person name="Sreeshan A."/>
            <person name="Augustine A."/>
        </authorList>
    </citation>
    <scope>NUCLEOTIDE SEQUENCE</scope>
    <source>
        <tissue evidence="1">Leaf</tissue>
    </source>
</reference>
<evidence type="ECO:0000313" key="1">
    <source>
        <dbReference type="EMBL" id="MBX65176.1"/>
    </source>
</evidence>
<sequence>MIKCVYMIFHDFWLAIAVASCFLS</sequence>
<organism evidence="1">
    <name type="scientific">Rhizophora mucronata</name>
    <name type="common">Asiatic mangrove</name>
    <dbReference type="NCBI Taxonomy" id="61149"/>
    <lineage>
        <taxon>Eukaryota</taxon>
        <taxon>Viridiplantae</taxon>
        <taxon>Streptophyta</taxon>
        <taxon>Embryophyta</taxon>
        <taxon>Tracheophyta</taxon>
        <taxon>Spermatophyta</taxon>
        <taxon>Magnoliopsida</taxon>
        <taxon>eudicotyledons</taxon>
        <taxon>Gunneridae</taxon>
        <taxon>Pentapetalae</taxon>
        <taxon>rosids</taxon>
        <taxon>fabids</taxon>
        <taxon>Malpighiales</taxon>
        <taxon>Rhizophoraceae</taxon>
        <taxon>Rhizophora</taxon>
    </lineage>
</organism>